<feature type="binding site" evidence="13 17">
    <location>
        <position position="361"/>
    </location>
    <ligand>
        <name>substrate</name>
    </ligand>
</feature>
<reference evidence="20 22" key="1">
    <citation type="submission" date="2019-03" db="EMBL/GenBank/DDBJ databases">
        <title>Genomic Encyclopedia of Type Strains, Phase IV (KMG-IV): sequencing the most valuable type-strain genomes for metagenomic binning, comparative biology and taxonomic classification.</title>
        <authorList>
            <person name="Goeker M."/>
        </authorList>
    </citation>
    <scope>NUCLEOTIDE SEQUENCE [LARGE SCALE GENOMIC DNA]</scope>
    <source>
        <strain evidence="20 22">DSM 17474</strain>
    </source>
</reference>
<dbReference type="EC" id="1.1.1.23" evidence="4 13"/>
<dbReference type="CDD" id="cd06572">
    <property type="entry name" value="Histidinol_dh"/>
    <property type="match status" value="1"/>
</dbReference>
<name>A0AAE9GUU1_9NEIS</name>
<dbReference type="EMBL" id="CP091507">
    <property type="protein sequence ID" value="UOO80152.1"/>
    <property type="molecule type" value="Genomic_DNA"/>
</dbReference>
<evidence type="ECO:0000256" key="2">
    <source>
        <dbReference type="ARBA" id="ARBA00004940"/>
    </source>
</evidence>
<evidence type="ECO:0000256" key="4">
    <source>
        <dbReference type="ARBA" id="ARBA00012965"/>
    </source>
</evidence>
<dbReference type="GO" id="GO:0004399">
    <property type="term" value="F:histidinol dehydrogenase activity"/>
    <property type="evidence" value="ECO:0007669"/>
    <property type="project" value="UniProtKB-UniRule"/>
</dbReference>
<dbReference type="PANTHER" id="PTHR21256">
    <property type="entry name" value="HISTIDINOL DEHYDROGENASE HDH"/>
    <property type="match status" value="1"/>
</dbReference>
<dbReference type="FunFam" id="3.40.50.1980:FF:000010">
    <property type="entry name" value="Histidinol dehydrogenase"/>
    <property type="match status" value="1"/>
</dbReference>
<dbReference type="NCBIfam" id="TIGR00069">
    <property type="entry name" value="hisD"/>
    <property type="match status" value="1"/>
</dbReference>
<dbReference type="AlphaFoldDB" id="A0AAE9GUU1"/>
<evidence type="ECO:0000256" key="14">
    <source>
        <dbReference type="PIRNR" id="PIRNR000099"/>
    </source>
</evidence>
<evidence type="ECO:0000256" key="3">
    <source>
        <dbReference type="ARBA" id="ARBA00010178"/>
    </source>
</evidence>
<sequence>MKLLNTQSADFQSALQALLAFETAQDPKIDQIVADICADVQKRGDAAVIEYSNRFDGTSAQSMADLTLTQADLQAAFERLPANVQTALQQSAARVESYHQRQKMQSWHYTDEDGTLLGQQISALDRVGIYVPGGKAAYPSSVIMNAMPAHVAGVPEIIMVVPTPGGERNDIVLAAAFVAGVTRVFTIGGAQAVAALAYGTETVPQVDKITGPGNAFVAAAKRRVFGVVGIDMVAGPSEILVIADGSTPAEWVAMDLFSQAEHDEIAQAILIATSQQYLDDVQAAMDKLIQEMPRRAIIEASLGNRGAMILAKDLDEACEIANYIAPEHLELSVENAQEWAPKIRHAGAIFMGKYTSESLGDYCAGPNHVLPTSRTARFSSPLGTYDFQKRSSLIQVSEAGAQSLGKIASTLAHGEMLTAHARAAEFRLKD</sequence>
<feature type="binding site" evidence="13 16">
    <location>
        <position position="191"/>
    </location>
    <ligand>
        <name>NAD(+)</name>
        <dbReference type="ChEBI" id="CHEBI:57540"/>
    </ligand>
</feature>
<dbReference type="Gene3D" id="1.20.5.1300">
    <property type="match status" value="1"/>
</dbReference>
<feature type="binding site" evidence="13 17">
    <location>
        <position position="259"/>
    </location>
    <ligand>
        <name>substrate</name>
    </ligand>
</feature>
<keyword evidence="8 13" id="KW-0862">Zinc</keyword>
<evidence type="ECO:0000313" key="23">
    <source>
        <dbReference type="Proteomes" id="UP000829756"/>
    </source>
</evidence>
<dbReference type="PIRSF" id="PIRSF000099">
    <property type="entry name" value="Histidinol_dh"/>
    <property type="match status" value="1"/>
</dbReference>
<dbReference type="Proteomes" id="UP000294721">
    <property type="component" value="Unassembled WGS sequence"/>
</dbReference>
<dbReference type="HAMAP" id="MF_01024">
    <property type="entry name" value="HisD"/>
    <property type="match status" value="1"/>
</dbReference>
<feature type="binding site" evidence="13 17">
    <location>
        <position position="328"/>
    </location>
    <ligand>
        <name>substrate</name>
    </ligand>
</feature>
<feature type="binding site" evidence="13 17">
    <location>
        <position position="237"/>
    </location>
    <ligand>
        <name>substrate</name>
    </ligand>
</feature>
<evidence type="ECO:0000313" key="22">
    <source>
        <dbReference type="Proteomes" id="UP000294721"/>
    </source>
</evidence>
<keyword evidence="22" id="KW-1185">Reference proteome</keyword>
<dbReference type="EMBL" id="SLXE01000010">
    <property type="protein sequence ID" value="TCP06822.1"/>
    <property type="molecule type" value="Genomic_DNA"/>
</dbReference>
<evidence type="ECO:0000313" key="21">
    <source>
        <dbReference type="EMBL" id="UOO80152.1"/>
    </source>
</evidence>
<feature type="binding site" evidence="13 18">
    <location>
        <position position="259"/>
    </location>
    <ligand>
        <name>Zn(2+)</name>
        <dbReference type="ChEBI" id="CHEBI:29105"/>
    </ligand>
</feature>
<evidence type="ECO:0000256" key="11">
    <source>
        <dbReference type="ARBA" id="ARBA00023102"/>
    </source>
</evidence>
<comment type="similarity">
    <text evidence="3 13 14 19">Belongs to the histidinol dehydrogenase family.</text>
</comment>
<feature type="binding site" evidence="13 17">
    <location>
        <position position="262"/>
    </location>
    <ligand>
        <name>substrate</name>
    </ligand>
</feature>
<feature type="binding site" evidence="13 18">
    <location>
        <position position="262"/>
    </location>
    <ligand>
        <name>Zn(2+)</name>
        <dbReference type="ChEBI" id="CHEBI:29105"/>
    </ligand>
</feature>
<dbReference type="InterPro" id="IPR001692">
    <property type="entry name" value="Histidinol_DH_CS"/>
</dbReference>
<evidence type="ECO:0000256" key="10">
    <source>
        <dbReference type="ARBA" id="ARBA00023027"/>
    </source>
</evidence>
<evidence type="ECO:0000256" key="17">
    <source>
        <dbReference type="PIRSR" id="PIRSR000099-3"/>
    </source>
</evidence>
<dbReference type="SUPFAM" id="SSF53720">
    <property type="entry name" value="ALDH-like"/>
    <property type="match status" value="1"/>
</dbReference>
<accession>A0AAE9GUU1</accession>
<dbReference type="GO" id="GO:0005829">
    <property type="term" value="C:cytosol"/>
    <property type="evidence" value="ECO:0007669"/>
    <property type="project" value="TreeGrafter"/>
</dbReference>
<protein>
    <recommendedName>
        <fullName evidence="5 13">Histidinol dehydrogenase</fullName>
        <shortName evidence="13">HDH</shortName>
        <ecNumber evidence="4 13">1.1.1.23</ecNumber>
    </recommendedName>
</protein>
<comment type="cofactor">
    <cofactor evidence="13 18">
        <name>Zn(2+)</name>
        <dbReference type="ChEBI" id="CHEBI:29105"/>
    </cofactor>
    <text evidence="13 18">Binds 1 zinc ion per subunit.</text>
</comment>
<dbReference type="InterPro" id="IPR012131">
    <property type="entry name" value="Hstdl_DH"/>
</dbReference>
<gene>
    <name evidence="13 21" type="primary">hisD</name>
    <name evidence="20" type="ORF">EV680_1103</name>
    <name evidence="21" type="ORF">LVJ78_03840</name>
</gene>
<dbReference type="GO" id="GO:0008270">
    <property type="term" value="F:zinc ion binding"/>
    <property type="evidence" value="ECO:0007669"/>
    <property type="project" value="UniProtKB-UniRule"/>
</dbReference>
<dbReference type="Gene3D" id="3.40.50.1980">
    <property type="entry name" value="Nitrogenase molybdenum iron protein domain"/>
    <property type="match status" value="2"/>
</dbReference>
<evidence type="ECO:0000256" key="7">
    <source>
        <dbReference type="ARBA" id="ARBA00022723"/>
    </source>
</evidence>
<reference evidence="21" key="2">
    <citation type="submission" date="2021-12" db="EMBL/GenBank/DDBJ databases">
        <authorList>
            <person name="Veyrier F.J."/>
        </authorList>
    </citation>
    <scope>NUCLEOTIDE SEQUENCE</scope>
    <source>
        <strain evidence="21">1258/02</strain>
    </source>
</reference>
<evidence type="ECO:0000256" key="12">
    <source>
        <dbReference type="ARBA" id="ARBA00049489"/>
    </source>
</evidence>
<evidence type="ECO:0000256" key="13">
    <source>
        <dbReference type="HAMAP-Rule" id="MF_01024"/>
    </source>
</evidence>
<keyword evidence="7 13" id="KW-0479">Metal-binding</keyword>
<evidence type="ECO:0000313" key="20">
    <source>
        <dbReference type="EMBL" id="TCP06822.1"/>
    </source>
</evidence>
<keyword evidence="9 13" id="KW-0560">Oxidoreductase</keyword>
<dbReference type="Proteomes" id="UP000829756">
    <property type="component" value="Chromosome"/>
</dbReference>
<evidence type="ECO:0000256" key="9">
    <source>
        <dbReference type="ARBA" id="ARBA00023002"/>
    </source>
</evidence>
<dbReference type="KEGG" id="usu:LVJ78_03840"/>
<reference evidence="21" key="3">
    <citation type="journal article" date="2022" name="Res Sq">
        <title>Evolution of multicellular longitudinally dividing oral cavity symbionts (Neisseriaceae).</title>
        <authorList>
            <person name="Nyongesa S."/>
            <person name="Weber P."/>
            <person name="Bernet E."/>
            <person name="Pullido F."/>
            <person name="Nieckarz M."/>
            <person name="Delaby M."/>
            <person name="Nieves C."/>
            <person name="Viehboeck T."/>
            <person name="Krause N."/>
            <person name="Rivera-Millot A."/>
            <person name="Nakamura A."/>
            <person name="Vischer N."/>
            <person name="VanNieuwenhze M."/>
            <person name="Brun Y."/>
            <person name="Cava F."/>
            <person name="Bulgheresi S."/>
            <person name="Veyrier F."/>
        </authorList>
    </citation>
    <scope>NUCLEOTIDE SEQUENCE</scope>
    <source>
        <strain evidence="21">1258/02</strain>
    </source>
</reference>
<feature type="binding site" evidence="13 17">
    <location>
        <position position="415"/>
    </location>
    <ligand>
        <name>substrate</name>
    </ligand>
</feature>
<feature type="active site" description="Proton acceptor" evidence="13 15">
    <location>
        <position position="328"/>
    </location>
</feature>
<keyword evidence="11 13" id="KW-0368">Histidine biosynthesis</keyword>
<feature type="binding site" evidence="13 17">
    <location>
        <position position="420"/>
    </location>
    <ligand>
        <name>substrate</name>
    </ligand>
</feature>
<feature type="binding site" evidence="13 18">
    <location>
        <position position="420"/>
    </location>
    <ligand>
        <name>Zn(2+)</name>
        <dbReference type="ChEBI" id="CHEBI:29105"/>
    </ligand>
</feature>
<dbReference type="InterPro" id="IPR022695">
    <property type="entry name" value="Histidinol_DH_monofunct"/>
</dbReference>
<keyword evidence="10 13" id="KW-0520">NAD</keyword>
<evidence type="ECO:0000256" key="19">
    <source>
        <dbReference type="RuleBase" id="RU004175"/>
    </source>
</evidence>
<organism evidence="21 23">
    <name type="scientific">Uruburuella suis</name>
    <dbReference type="NCBI Taxonomy" id="252130"/>
    <lineage>
        <taxon>Bacteria</taxon>
        <taxon>Pseudomonadati</taxon>
        <taxon>Pseudomonadota</taxon>
        <taxon>Betaproteobacteria</taxon>
        <taxon>Neisseriales</taxon>
        <taxon>Neisseriaceae</taxon>
        <taxon>Uruburuella</taxon>
    </lineage>
</organism>
<evidence type="ECO:0000256" key="18">
    <source>
        <dbReference type="PIRSR" id="PIRSR000099-4"/>
    </source>
</evidence>
<comment type="function">
    <text evidence="1 13">Catalyzes the sequential NAD-dependent oxidations of L-histidinol to L-histidinaldehyde and then to L-histidine.</text>
</comment>
<keyword evidence="6 13" id="KW-0028">Amino-acid biosynthesis</keyword>
<dbReference type="Pfam" id="PF00815">
    <property type="entry name" value="Histidinol_dh"/>
    <property type="match status" value="1"/>
</dbReference>
<proteinExistence type="inferred from homology"/>
<evidence type="ECO:0000256" key="15">
    <source>
        <dbReference type="PIRSR" id="PIRSR000099-1"/>
    </source>
</evidence>
<evidence type="ECO:0000256" key="5">
    <source>
        <dbReference type="ARBA" id="ARBA00016531"/>
    </source>
</evidence>
<dbReference type="FunFam" id="3.40.50.1980:FF:000026">
    <property type="entry name" value="Histidinol dehydrogenase"/>
    <property type="match status" value="1"/>
</dbReference>
<dbReference type="PANTHER" id="PTHR21256:SF2">
    <property type="entry name" value="HISTIDINE BIOSYNTHESIS TRIFUNCTIONAL PROTEIN"/>
    <property type="match status" value="1"/>
</dbReference>
<evidence type="ECO:0000256" key="16">
    <source>
        <dbReference type="PIRSR" id="PIRSR000099-2"/>
    </source>
</evidence>
<dbReference type="PROSITE" id="PS00611">
    <property type="entry name" value="HISOL_DEHYDROGENASE"/>
    <property type="match status" value="1"/>
</dbReference>
<feature type="binding site" evidence="13 16">
    <location>
        <position position="130"/>
    </location>
    <ligand>
        <name>NAD(+)</name>
        <dbReference type="ChEBI" id="CHEBI:57540"/>
    </ligand>
</feature>
<dbReference type="GO" id="GO:0051287">
    <property type="term" value="F:NAD binding"/>
    <property type="evidence" value="ECO:0007669"/>
    <property type="project" value="InterPro"/>
</dbReference>
<evidence type="ECO:0000256" key="8">
    <source>
        <dbReference type="ARBA" id="ARBA00022833"/>
    </source>
</evidence>
<dbReference type="GO" id="GO:0000105">
    <property type="term" value="P:L-histidine biosynthetic process"/>
    <property type="evidence" value="ECO:0007669"/>
    <property type="project" value="UniProtKB-UniRule"/>
</dbReference>
<comment type="pathway">
    <text evidence="2 13">Amino-acid biosynthesis; L-histidine biosynthesis; L-histidine from 5-phospho-alpha-D-ribose 1-diphosphate: step 9/9.</text>
</comment>
<dbReference type="InterPro" id="IPR016161">
    <property type="entry name" value="Ald_DH/histidinol_DH"/>
</dbReference>
<dbReference type="RefSeq" id="WP_132953625.1">
    <property type="nucleotide sequence ID" value="NZ_CP091507.1"/>
</dbReference>
<comment type="catalytic activity">
    <reaction evidence="12 13">
        <text>L-histidinol + 2 NAD(+) + H2O = L-histidine + 2 NADH + 3 H(+)</text>
        <dbReference type="Rhea" id="RHEA:20641"/>
        <dbReference type="ChEBI" id="CHEBI:15377"/>
        <dbReference type="ChEBI" id="CHEBI:15378"/>
        <dbReference type="ChEBI" id="CHEBI:57540"/>
        <dbReference type="ChEBI" id="CHEBI:57595"/>
        <dbReference type="ChEBI" id="CHEBI:57699"/>
        <dbReference type="ChEBI" id="CHEBI:57945"/>
        <dbReference type="EC" id="1.1.1.23"/>
    </reaction>
</comment>
<evidence type="ECO:0000256" key="6">
    <source>
        <dbReference type="ARBA" id="ARBA00022605"/>
    </source>
</evidence>
<feature type="binding site" evidence="13 18">
    <location>
        <position position="361"/>
    </location>
    <ligand>
        <name>Zn(2+)</name>
        <dbReference type="ChEBI" id="CHEBI:29105"/>
    </ligand>
</feature>
<dbReference type="PRINTS" id="PR00083">
    <property type="entry name" value="HOLDHDRGNASE"/>
</dbReference>
<evidence type="ECO:0000256" key="1">
    <source>
        <dbReference type="ARBA" id="ARBA00003850"/>
    </source>
</evidence>
<feature type="active site" description="Proton acceptor" evidence="13 15">
    <location>
        <position position="327"/>
    </location>
</feature>
<feature type="binding site" evidence="13 16">
    <location>
        <position position="214"/>
    </location>
    <ligand>
        <name>NAD(+)</name>
        <dbReference type="ChEBI" id="CHEBI:57540"/>
    </ligand>
</feature>